<dbReference type="NCBIfam" id="TIGR00083">
    <property type="entry name" value="ribF"/>
    <property type="match status" value="1"/>
</dbReference>
<keyword evidence="11" id="KW-0511">Multifunctional enzyme</keyword>
<comment type="similarity">
    <text evidence="14">Belongs to the ribF family.</text>
</comment>
<dbReference type="GO" id="GO:0005524">
    <property type="term" value="F:ATP binding"/>
    <property type="evidence" value="ECO:0007669"/>
    <property type="project" value="UniProtKB-UniRule"/>
</dbReference>
<evidence type="ECO:0000256" key="7">
    <source>
        <dbReference type="ARBA" id="ARBA00022741"/>
    </source>
</evidence>
<dbReference type="InterPro" id="IPR023468">
    <property type="entry name" value="Riboflavin_kinase"/>
</dbReference>
<evidence type="ECO:0000256" key="5">
    <source>
        <dbReference type="ARBA" id="ARBA00022679"/>
    </source>
</evidence>
<dbReference type="GO" id="GO:0009398">
    <property type="term" value="P:FMN biosynthetic process"/>
    <property type="evidence" value="ECO:0007669"/>
    <property type="project" value="UniProtKB-UniRule"/>
</dbReference>
<dbReference type="InterPro" id="IPR015864">
    <property type="entry name" value="FAD_synthase"/>
</dbReference>
<evidence type="ECO:0000256" key="10">
    <source>
        <dbReference type="ARBA" id="ARBA00022840"/>
    </source>
</evidence>
<keyword evidence="10 14" id="KW-0067">ATP-binding</keyword>
<evidence type="ECO:0000313" key="17">
    <source>
        <dbReference type="Proteomes" id="UP000823894"/>
    </source>
</evidence>
<evidence type="ECO:0000256" key="4">
    <source>
        <dbReference type="ARBA" id="ARBA00022643"/>
    </source>
</evidence>
<dbReference type="GO" id="GO:0009231">
    <property type="term" value="P:riboflavin biosynthetic process"/>
    <property type="evidence" value="ECO:0007669"/>
    <property type="project" value="InterPro"/>
</dbReference>
<evidence type="ECO:0000259" key="15">
    <source>
        <dbReference type="SMART" id="SM00904"/>
    </source>
</evidence>
<evidence type="ECO:0000313" key="16">
    <source>
        <dbReference type="EMBL" id="HJC38204.1"/>
    </source>
</evidence>
<dbReference type="CDD" id="cd02064">
    <property type="entry name" value="FAD_synthetase_N"/>
    <property type="match status" value="1"/>
</dbReference>
<comment type="caution">
    <text evidence="16">The sequence shown here is derived from an EMBL/GenBank/DDBJ whole genome shotgun (WGS) entry which is preliminary data.</text>
</comment>
<comment type="catalytic activity">
    <reaction evidence="12 14">
        <text>riboflavin + ATP = FMN + ADP + H(+)</text>
        <dbReference type="Rhea" id="RHEA:14357"/>
        <dbReference type="ChEBI" id="CHEBI:15378"/>
        <dbReference type="ChEBI" id="CHEBI:30616"/>
        <dbReference type="ChEBI" id="CHEBI:57986"/>
        <dbReference type="ChEBI" id="CHEBI:58210"/>
        <dbReference type="ChEBI" id="CHEBI:456216"/>
        <dbReference type="EC" id="2.7.1.26"/>
    </reaction>
</comment>
<dbReference type="PANTHER" id="PTHR22749:SF6">
    <property type="entry name" value="RIBOFLAVIN KINASE"/>
    <property type="match status" value="1"/>
</dbReference>
<dbReference type="SUPFAM" id="SSF52374">
    <property type="entry name" value="Nucleotidylyl transferase"/>
    <property type="match status" value="1"/>
</dbReference>
<evidence type="ECO:0000256" key="14">
    <source>
        <dbReference type="PIRNR" id="PIRNR004491"/>
    </source>
</evidence>
<reference evidence="16" key="2">
    <citation type="submission" date="2021-04" db="EMBL/GenBank/DDBJ databases">
        <authorList>
            <person name="Gilroy R."/>
        </authorList>
    </citation>
    <scope>NUCLEOTIDE SEQUENCE</scope>
    <source>
        <strain evidence="16">ChiGjej1B1-1692</strain>
    </source>
</reference>
<gene>
    <name evidence="16" type="ORF">H9757_03970</name>
</gene>
<keyword evidence="5 14" id="KW-0808">Transferase</keyword>
<organism evidence="16 17">
    <name type="scientific">Candidatus Mediterraneibacter faecigallinarum</name>
    <dbReference type="NCBI Taxonomy" id="2838669"/>
    <lineage>
        <taxon>Bacteria</taxon>
        <taxon>Bacillati</taxon>
        <taxon>Bacillota</taxon>
        <taxon>Clostridia</taxon>
        <taxon>Lachnospirales</taxon>
        <taxon>Lachnospiraceae</taxon>
        <taxon>Mediterraneibacter</taxon>
    </lineage>
</organism>
<dbReference type="EMBL" id="DWWK01000049">
    <property type="protein sequence ID" value="HJC38204.1"/>
    <property type="molecule type" value="Genomic_DNA"/>
</dbReference>
<dbReference type="InterPro" id="IPR023465">
    <property type="entry name" value="Riboflavin_kinase_dom_sf"/>
</dbReference>
<proteinExistence type="inferred from homology"/>
<keyword evidence="4 14" id="KW-0288">FMN</keyword>
<protein>
    <recommendedName>
        <fullName evidence="14">Riboflavin biosynthesis protein</fullName>
    </recommendedName>
    <domain>
        <recommendedName>
            <fullName evidence="14">Riboflavin kinase</fullName>
            <ecNumber evidence="14">2.7.1.26</ecNumber>
        </recommendedName>
        <alternativeName>
            <fullName evidence="14">Flavokinase</fullName>
        </alternativeName>
    </domain>
    <domain>
        <recommendedName>
            <fullName evidence="14">FMN adenylyltransferase</fullName>
            <ecNumber evidence="14">2.7.7.2</ecNumber>
        </recommendedName>
        <alternativeName>
            <fullName evidence="14">FAD pyrophosphorylase</fullName>
        </alternativeName>
        <alternativeName>
            <fullName evidence="14">FAD synthase</fullName>
        </alternativeName>
    </domain>
</protein>
<dbReference type="PIRSF" id="PIRSF004491">
    <property type="entry name" value="FAD_Synth"/>
    <property type="match status" value="1"/>
</dbReference>
<comment type="pathway">
    <text evidence="1 14">Cofactor biosynthesis; FAD biosynthesis; FAD from FMN: step 1/1.</text>
</comment>
<dbReference type="InterPro" id="IPR002606">
    <property type="entry name" value="Riboflavin_kinase_bac"/>
</dbReference>
<evidence type="ECO:0000256" key="3">
    <source>
        <dbReference type="ARBA" id="ARBA00022630"/>
    </source>
</evidence>
<keyword evidence="3 14" id="KW-0285">Flavoprotein</keyword>
<dbReference type="PANTHER" id="PTHR22749">
    <property type="entry name" value="RIBOFLAVIN KINASE/FMN ADENYLYLTRANSFERASE"/>
    <property type="match status" value="1"/>
</dbReference>
<dbReference type="SMART" id="SM00904">
    <property type="entry name" value="Flavokinase"/>
    <property type="match status" value="1"/>
</dbReference>
<dbReference type="SUPFAM" id="SSF82114">
    <property type="entry name" value="Riboflavin kinase-like"/>
    <property type="match status" value="1"/>
</dbReference>
<keyword evidence="9 14" id="KW-0274">FAD</keyword>
<dbReference type="EC" id="2.7.1.26" evidence="14"/>
<evidence type="ECO:0000256" key="9">
    <source>
        <dbReference type="ARBA" id="ARBA00022827"/>
    </source>
</evidence>
<sequence>MQYITGIESHKWENRTAVTLGKFDGLHRGHQKLVDKIEEYGKKDGCESVLCAFDMGRDSLMTKKERRARLEGRIDWLVEYPFTRELREMEAEDFIREILWKRLRAAHIVVGTDFCFGHGKRGNADMLAAYAEKYGYTLDVIEKEKYQDRVISSTYVKEALAEGDVSLARELLGYPYEMSGVVEHGRQLGRTLGFPTMNIEPEPHKIMPRFGVYACRVKIGGAWYPGIGNVGVKPTVTDEKKRLLEVFVFGYGRDAYGKEITAQFWEFERPERKFASVEELKAHVDGDIRFGKRYFGLK</sequence>
<dbReference type="Gene3D" id="3.40.50.620">
    <property type="entry name" value="HUPs"/>
    <property type="match status" value="1"/>
</dbReference>
<evidence type="ECO:0000256" key="1">
    <source>
        <dbReference type="ARBA" id="ARBA00004726"/>
    </source>
</evidence>
<reference evidence="16" key="1">
    <citation type="journal article" date="2021" name="PeerJ">
        <title>Extensive microbial diversity within the chicken gut microbiome revealed by metagenomics and culture.</title>
        <authorList>
            <person name="Gilroy R."/>
            <person name="Ravi A."/>
            <person name="Getino M."/>
            <person name="Pursley I."/>
            <person name="Horton D.L."/>
            <person name="Alikhan N.F."/>
            <person name="Baker D."/>
            <person name="Gharbi K."/>
            <person name="Hall N."/>
            <person name="Watson M."/>
            <person name="Adriaenssens E.M."/>
            <person name="Foster-Nyarko E."/>
            <person name="Jarju S."/>
            <person name="Secka A."/>
            <person name="Antonio M."/>
            <person name="Oren A."/>
            <person name="Chaudhuri R.R."/>
            <person name="La Ragione R."/>
            <person name="Hildebrand F."/>
            <person name="Pallen M.J."/>
        </authorList>
    </citation>
    <scope>NUCLEOTIDE SEQUENCE</scope>
    <source>
        <strain evidence="16">ChiGjej1B1-1692</strain>
    </source>
</reference>
<evidence type="ECO:0000256" key="13">
    <source>
        <dbReference type="ARBA" id="ARBA00049494"/>
    </source>
</evidence>
<evidence type="ECO:0000256" key="8">
    <source>
        <dbReference type="ARBA" id="ARBA00022777"/>
    </source>
</evidence>
<dbReference type="Gene3D" id="2.40.30.30">
    <property type="entry name" value="Riboflavin kinase-like"/>
    <property type="match status" value="1"/>
</dbReference>
<dbReference type="GO" id="GO:0003919">
    <property type="term" value="F:FMN adenylyltransferase activity"/>
    <property type="evidence" value="ECO:0007669"/>
    <property type="project" value="UniProtKB-UniRule"/>
</dbReference>
<feature type="domain" description="Riboflavin kinase" evidence="15">
    <location>
        <begin position="171"/>
        <end position="296"/>
    </location>
</feature>
<keyword evidence="6 14" id="KW-0548">Nucleotidyltransferase</keyword>
<dbReference type="GO" id="GO:0006747">
    <property type="term" value="P:FAD biosynthetic process"/>
    <property type="evidence" value="ECO:0007669"/>
    <property type="project" value="UniProtKB-UniRule"/>
</dbReference>
<dbReference type="Pfam" id="PF01687">
    <property type="entry name" value="Flavokinase"/>
    <property type="match status" value="1"/>
</dbReference>
<dbReference type="Proteomes" id="UP000823894">
    <property type="component" value="Unassembled WGS sequence"/>
</dbReference>
<evidence type="ECO:0000256" key="11">
    <source>
        <dbReference type="ARBA" id="ARBA00023268"/>
    </source>
</evidence>
<comment type="catalytic activity">
    <reaction evidence="13 14">
        <text>FMN + ATP + H(+) = FAD + diphosphate</text>
        <dbReference type="Rhea" id="RHEA:17237"/>
        <dbReference type="ChEBI" id="CHEBI:15378"/>
        <dbReference type="ChEBI" id="CHEBI:30616"/>
        <dbReference type="ChEBI" id="CHEBI:33019"/>
        <dbReference type="ChEBI" id="CHEBI:57692"/>
        <dbReference type="ChEBI" id="CHEBI:58210"/>
        <dbReference type="EC" id="2.7.7.2"/>
    </reaction>
</comment>
<evidence type="ECO:0000256" key="2">
    <source>
        <dbReference type="ARBA" id="ARBA00005201"/>
    </source>
</evidence>
<dbReference type="InterPro" id="IPR015865">
    <property type="entry name" value="Riboflavin_kinase_bac/euk"/>
</dbReference>
<dbReference type="NCBIfam" id="NF004162">
    <property type="entry name" value="PRK05627.1-5"/>
    <property type="match status" value="1"/>
</dbReference>
<evidence type="ECO:0000256" key="6">
    <source>
        <dbReference type="ARBA" id="ARBA00022695"/>
    </source>
</evidence>
<comment type="pathway">
    <text evidence="2 14">Cofactor biosynthesis; FMN biosynthesis; FMN from riboflavin (ATP route): step 1/1.</text>
</comment>
<dbReference type="GO" id="GO:0008531">
    <property type="term" value="F:riboflavin kinase activity"/>
    <property type="evidence" value="ECO:0007669"/>
    <property type="project" value="UniProtKB-UniRule"/>
</dbReference>
<dbReference type="EC" id="2.7.7.2" evidence="14"/>
<evidence type="ECO:0000256" key="12">
    <source>
        <dbReference type="ARBA" id="ARBA00047880"/>
    </source>
</evidence>
<dbReference type="AlphaFoldDB" id="A0A9D2SXP6"/>
<name>A0A9D2SXP6_9FIRM</name>
<dbReference type="InterPro" id="IPR014729">
    <property type="entry name" value="Rossmann-like_a/b/a_fold"/>
</dbReference>
<dbReference type="Pfam" id="PF06574">
    <property type="entry name" value="FAD_syn"/>
    <property type="match status" value="1"/>
</dbReference>
<keyword evidence="8 14" id="KW-0418">Kinase</keyword>
<accession>A0A9D2SXP6</accession>
<keyword evidence="7 14" id="KW-0547">Nucleotide-binding</keyword>